<protein>
    <submittedName>
        <fullName evidence="1">Uncharacterized protein</fullName>
    </submittedName>
</protein>
<accession>A0A0P4VPI3</accession>
<dbReference type="GO" id="GO:0003824">
    <property type="term" value="F:catalytic activity"/>
    <property type="evidence" value="ECO:0007669"/>
    <property type="project" value="InterPro"/>
</dbReference>
<name>A0A0P4VPI3_SCYOL</name>
<dbReference type="AlphaFoldDB" id="A0A0P4VPI3"/>
<evidence type="ECO:0000313" key="1">
    <source>
        <dbReference type="EMBL" id="JAI56775.1"/>
    </source>
</evidence>
<dbReference type="EMBL" id="GDRN01111490">
    <property type="protein sequence ID" value="JAI56775.1"/>
    <property type="molecule type" value="Transcribed_RNA"/>
</dbReference>
<organism evidence="1">
    <name type="scientific">Scylla olivacea</name>
    <name type="common">Orange mud crab</name>
    <name type="synonym">Cancer olivacea</name>
    <dbReference type="NCBI Taxonomy" id="85551"/>
    <lineage>
        <taxon>Eukaryota</taxon>
        <taxon>Metazoa</taxon>
        <taxon>Ecdysozoa</taxon>
        <taxon>Arthropoda</taxon>
        <taxon>Crustacea</taxon>
        <taxon>Multicrustacea</taxon>
        <taxon>Malacostraca</taxon>
        <taxon>Eumalacostraca</taxon>
        <taxon>Eucarida</taxon>
        <taxon>Decapoda</taxon>
        <taxon>Pleocyemata</taxon>
        <taxon>Brachyura</taxon>
        <taxon>Eubrachyura</taxon>
        <taxon>Portunoidea</taxon>
        <taxon>Portunidae</taxon>
        <taxon>Portuninae</taxon>
        <taxon>Scylla</taxon>
    </lineage>
</organism>
<dbReference type="InterPro" id="IPR036691">
    <property type="entry name" value="Endo/exonu/phosph_ase_sf"/>
</dbReference>
<dbReference type="EMBL" id="GDRN01111489">
    <property type="protein sequence ID" value="JAI56776.1"/>
    <property type="molecule type" value="Transcribed_RNA"/>
</dbReference>
<dbReference type="SUPFAM" id="SSF56219">
    <property type="entry name" value="DNase I-like"/>
    <property type="match status" value="1"/>
</dbReference>
<reference evidence="1" key="1">
    <citation type="submission" date="2015-09" db="EMBL/GenBank/DDBJ databases">
        <title>Scylla olivacea transcriptome.</title>
        <authorList>
            <person name="Ikhwanuddin M."/>
        </authorList>
    </citation>
    <scope>NUCLEOTIDE SEQUENCE</scope>
</reference>
<proteinExistence type="predicted"/>
<dbReference type="EMBL" id="GDRN01111494">
    <property type="protein sequence ID" value="JAI56774.1"/>
    <property type="molecule type" value="Transcribed_RNA"/>
</dbReference>
<sequence length="294" mass="33228">MTFQLFEITLGDRKLRFCHVYYAPGRINLPALPAAASCGMIYMGDFNARHPALSDVSSIPNRSGLPLLEYIRRHRLTHWPTGGATHTRGGTLDHIITSGLVASHVKCFSIRTLLDHIALGLQYSLPSGSSLPQTRLRITIPPKYCPNYISYISSLLPTFDFQSPENLYSSLVGSTHDFYTRYVTRPHVKRNREASAWTLDQRNLQAERKAVDKGLAFQGQPTPGRLLQYQTSRDDLVALQQCVHTESWRKYTDGINHQTNAGSMWHMKNRVIKRKSPSALHHSPAQYAQDLIDT</sequence>
<dbReference type="Gene3D" id="3.60.10.10">
    <property type="entry name" value="Endonuclease/exonuclease/phosphatase"/>
    <property type="match status" value="1"/>
</dbReference>